<dbReference type="PANTHER" id="PTHR34482:SF36">
    <property type="entry name" value="RETROTRANSPOSON GAG DOMAIN-CONTAINING PROTEIN"/>
    <property type="match status" value="1"/>
</dbReference>
<reference evidence="3" key="1">
    <citation type="journal article" date="2019" name="Plant Biotechnol. J.">
        <title>Genome sequencing of the Australian wild diploid species Gossypium australe highlights disease resistance and delayed gland morphogenesis.</title>
        <authorList>
            <person name="Cai Y."/>
            <person name="Cai X."/>
            <person name="Wang Q."/>
            <person name="Wang P."/>
            <person name="Zhang Y."/>
            <person name="Cai C."/>
            <person name="Xu Y."/>
            <person name="Wang K."/>
            <person name="Zhou Z."/>
            <person name="Wang C."/>
            <person name="Geng S."/>
            <person name="Li B."/>
            <person name="Dong Q."/>
            <person name="Hou Y."/>
            <person name="Wang H."/>
            <person name="Ai P."/>
            <person name="Liu Z."/>
            <person name="Yi F."/>
            <person name="Sun M."/>
            <person name="An G."/>
            <person name="Cheng J."/>
            <person name="Zhang Y."/>
            <person name="Shi Q."/>
            <person name="Xie Y."/>
            <person name="Shi X."/>
            <person name="Chang Y."/>
            <person name="Huang F."/>
            <person name="Chen Y."/>
            <person name="Hong S."/>
            <person name="Mi L."/>
            <person name="Sun Q."/>
            <person name="Zhang L."/>
            <person name="Zhou B."/>
            <person name="Peng R."/>
            <person name="Zhang X."/>
            <person name="Liu F."/>
        </authorList>
    </citation>
    <scope>NUCLEOTIDE SEQUENCE [LARGE SCALE GENOMIC DNA]</scope>
    <source>
        <strain evidence="3">cv. PA1801</strain>
    </source>
</reference>
<evidence type="ECO:0000313" key="3">
    <source>
        <dbReference type="Proteomes" id="UP000325315"/>
    </source>
</evidence>
<dbReference type="InterPro" id="IPR005162">
    <property type="entry name" value="Retrotrans_gag_dom"/>
</dbReference>
<proteinExistence type="predicted"/>
<organism evidence="2 3">
    <name type="scientific">Gossypium australe</name>
    <dbReference type="NCBI Taxonomy" id="47621"/>
    <lineage>
        <taxon>Eukaryota</taxon>
        <taxon>Viridiplantae</taxon>
        <taxon>Streptophyta</taxon>
        <taxon>Embryophyta</taxon>
        <taxon>Tracheophyta</taxon>
        <taxon>Spermatophyta</taxon>
        <taxon>Magnoliopsida</taxon>
        <taxon>eudicotyledons</taxon>
        <taxon>Gunneridae</taxon>
        <taxon>Pentapetalae</taxon>
        <taxon>rosids</taxon>
        <taxon>malvids</taxon>
        <taxon>Malvales</taxon>
        <taxon>Malvaceae</taxon>
        <taxon>Malvoideae</taxon>
        <taxon>Gossypium</taxon>
    </lineage>
</organism>
<dbReference type="AlphaFoldDB" id="A0A5B6UX30"/>
<protein>
    <submittedName>
        <fullName evidence="2">Maturase K</fullName>
    </submittedName>
</protein>
<dbReference type="OrthoDB" id="2272416at2759"/>
<evidence type="ECO:0000259" key="1">
    <source>
        <dbReference type="Pfam" id="PF03732"/>
    </source>
</evidence>
<feature type="domain" description="Retrotransposon gag" evidence="1">
    <location>
        <begin position="151"/>
        <end position="245"/>
    </location>
</feature>
<dbReference type="Proteomes" id="UP000325315">
    <property type="component" value="Unassembled WGS sequence"/>
</dbReference>
<dbReference type="Pfam" id="PF03732">
    <property type="entry name" value="Retrotrans_gag"/>
    <property type="match status" value="1"/>
</dbReference>
<accession>A0A5B6UX30</accession>
<gene>
    <name evidence="2" type="ORF">EPI10_028156</name>
</gene>
<dbReference type="PANTHER" id="PTHR34482">
    <property type="entry name" value="DNA DAMAGE-INDUCIBLE PROTEIN 1-LIKE"/>
    <property type="match status" value="1"/>
</dbReference>
<name>A0A5B6UX30_9ROSI</name>
<sequence length="352" mass="40526">MVSELWFDRLSDYRSMDPDRVIADDATSNALAPAQGTVPVESGPETLGQEEEARETFVQMMSNWYTEYVRANPNAQPPPPLPIPQPVPVAPQGIDLVRVTKLPVDKIRKQGAEEFRANIDDDSERAKFWLENSIRVFSELSCTPKESLNCVVSLVKDSTYRWWKTLTSVVPKERVTWDFFLEEFRKKYISQRFVDQKRKEFLELKQGKMTVAEYEHEFVRLSKYAQECVSTEAILCKRFEDGLNEDIILLVGILELKEFVVLVKRACKVEELKKKKRKAMIEAQHARKRPMSKLFQAQSKRSMEINPQMTASVGYSHRDRGNTYSDLRVQATSMASMGNPKSNKLECPNCGR</sequence>
<keyword evidence="3" id="KW-1185">Reference proteome</keyword>
<comment type="caution">
    <text evidence="2">The sequence shown here is derived from an EMBL/GenBank/DDBJ whole genome shotgun (WGS) entry which is preliminary data.</text>
</comment>
<evidence type="ECO:0000313" key="2">
    <source>
        <dbReference type="EMBL" id="KAA3461597.1"/>
    </source>
</evidence>
<dbReference type="EMBL" id="SMMG02000009">
    <property type="protein sequence ID" value="KAA3461597.1"/>
    <property type="molecule type" value="Genomic_DNA"/>
</dbReference>